<comment type="similarity">
    <text evidence="7">Belongs to the UPF0761 family.</text>
</comment>
<evidence type="ECO:0000256" key="5">
    <source>
        <dbReference type="ARBA" id="ARBA00022989"/>
    </source>
</evidence>
<dbReference type="PANTHER" id="PTHR30213:SF0">
    <property type="entry name" value="UPF0761 MEMBRANE PROTEIN YIHY"/>
    <property type="match status" value="1"/>
</dbReference>
<dbReference type="InterPro" id="IPR023679">
    <property type="entry name" value="UPF0761_bac"/>
</dbReference>
<feature type="transmembrane region" description="Helical" evidence="7">
    <location>
        <begin position="43"/>
        <end position="66"/>
    </location>
</feature>
<dbReference type="NCBIfam" id="TIGR00765">
    <property type="entry name" value="yihY_not_rbn"/>
    <property type="match status" value="1"/>
</dbReference>
<keyword evidence="4 7" id="KW-0812">Transmembrane</keyword>
<name>A0ABV6G498_9GAMM</name>
<keyword evidence="3" id="KW-0997">Cell inner membrane</keyword>
<evidence type="ECO:0000256" key="1">
    <source>
        <dbReference type="ARBA" id="ARBA00004651"/>
    </source>
</evidence>
<sequence>MRSFKNYINKLKTIPLAQRAHSGSVVRLVTLFKRFRQHAGLQTAAALTYTTLFAVVPLTTVSWALFSAIPEFQPAGDSIQEFVFRQFVPETGQVVLDALRGFGQQARGLTIVGVVFLLITSIMMMITVETALNRIWEARHNRRGLRSFLTWWAVLTLGPLLIGSGFILSSWLTSLTLLSDAAAWLGAGDLLLHFLPPLLSFVAFLLVFIAVPNARVRLSHAAAGAALVSVALELAKWGFSIFVANFPSYQVIYGAFAAVPLFLLWIFLSWAIILLGAELTALLGESERADWRRWPPFWQTIGILHLLDRTWRSGSGAVPAADIRRRLGGHYHRLLEPLVEAGWVAISEEDEWLLAASLEHLDLDRLIDILPWPPQAEQAPPAYRAFAEHIEEANQQYRQSLKTPLGALLVASES</sequence>
<evidence type="ECO:0000256" key="2">
    <source>
        <dbReference type="ARBA" id="ARBA00022475"/>
    </source>
</evidence>
<keyword evidence="5 7" id="KW-1133">Transmembrane helix</keyword>
<evidence type="ECO:0000256" key="4">
    <source>
        <dbReference type="ARBA" id="ARBA00022692"/>
    </source>
</evidence>
<dbReference type="RefSeq" id="WP_019950249.1">
    <property type="nucleotide sequence ID" value="NZ_JBHLVX010000042.1"/>
</dbReference>
<feature type="transmembrane region" description="Helical" evidence="7">
    <location>
        <begin position="218"/>
        <end position="239"/>
    </location>
</feature>
<accession>A0ABV6G498</accession>
<comment type="subcellular location">
    <subcellularLocation>
        <location evidence="1 7">Cell membrane</location>
        <topology evidence="1 7">Multi-pass membrane protein</topology>
    </subcellularLocation>
</comment>
<dbReference type="HAMAP" id="MF_00672">
    <property type="entry name" value="UPF0761"/>
    <property type="match status" value="1"/>
</dbReference>
<keyword evidence="2 7" id="KW-1003">Cell membrane</keyword>
<evidence type="ECO:0000313" key="8">
    <source>
        <dbReference type="EMBL" id="MFC0268379.1"/>
    </source>
</evidence>
<proteinExistence type="inferred from homology"/>
<evidence type="ECO:0000313" key="9">
    <source>
        <dbReference type="Proteomes" id="UP001589814"/>
    </source>
</evidence>
<evidence type="ECO:0000256" key="7">
    <source>
        <dbReference type="HAMAP-Rule" id="MF_00672"/>
    </source>
</evidence>
<keyword evidence="6 7" id="KW-0472">Membrane</keyword>
<comment type="caution">
    <text evidence="8">The sequence shown here is derived from an EMBL/GenBank/DDBJ whole genome shotgun (WGS) entry which is preliminary data.</text>
</comment>
<dbReference type="InterPro" id="IPR017039">
    <property type="entry name" value="Virul_fac_BrkB"/>
</dbReference>
<dbReference type="Pfam" id="PF03631">
    <property type="entry name" value="Virul_fac_BrkB"/>
    <property type="match status" value="1"/>
</dbReference>
<protein>
    <recommendedName>
        <fullName evidence="7">UPF0761 membrane protein ACFFHW_10380</fullName>
    </recommendedName>
</protein>
<evidence type="ECO:0000256" key="3">
    <source>
        <dbReference type="ARBA" id="ARBA00022519"/>
    </source>
</evidence>
<organism evidence="8 9">
    <name type="scientific">Kushneria aurantia</name>
    <dbReference type="NCBI Taxonomy" id="504092"/>
    <lineage>
        <taxon>Bacteria</taxon>
        <taxon>Pseudomonadati</taxon>
        <taxon>Pseudomonadota</taxon>
        <taxon>Gammaproteobacteria</taxon>
        <taxon>Oceanospirillales</taxon>
        <taxon>Halomonadaceae</taxon>
        <taxon>Kushneria</taxon>
    </lineage>
</organism>
<feature type="transmembrane region" description="Helical" evidence="7">
    <location>
        <begin position="191"/>
        <end position="211"/>
    </location>
</feature>
<keyword evidence="9" id="KW-1185">Reference proteome</keyword>
<dbReference type="Proteomes" id="UP001589814">
    <property type="component" value="Unassembled WGS sequence"/>
</dbReference>
<feature type="transmembrane region" description="Helical" evidence="7">
    <location>
        <begin position="109"/>
        <end position="128"/>
    </location>
</feature>
<gene>
    <name evidence="8" type="ORF">ACFFHW_10380</name>
</gene>
<reference evidence="8 9" key="1">
    <citation type="submission" date="2024-09" db="EMBL/GenBank/DDBJ databases">
        <authorList>
            <person name="Sun Q."/>
            <person name="Mori K."/>
        </authorList>
    </citation>
    <scope>NUCLEOTIDE SEQUENCE [LARGE SCALE GENOMIC DNA]</scope>
    <source>
        <strain evidence="8 9">CCM 7415</strain>
    </source>
</reference>
<evidence type="ECO:0000256" key="6">
    <source>
        <dbReference type="ARBA" id="ARBA00023136"/>
    </source>
</evidence>
<feature type="transmembrane region" description="Helical" evidence="7">
    <location>
        <begin position="149"/>
        <end position="171"/>
    </location>
</feature>
<dbReference type="PANTHER" id="PTHR30213">
    <property type="entry name" value="INNER MEMBRANE PROTEIN YHJD"/>
    <property type="match status" value="1"/>
</dbReference>
<feature type="transmembrane region" description="Helical" evidence="7">
    <location>
        <begin position="251"/>
        <end position="284"/>
    </location>
</feature>
<dbReference type="EMBL" id="JBHLVX010000042">
    <property type="protein sequence ID" value="MFC0268379.1"/>
    <property type="molecule type" value="Genomic_DNA"/>
</dbReference>